<name>A0A1I6SQ38_9SPHI</name>
<evidence type="ECO:0000313" key="3">
    <source>
        <dbReference type="Proteomes" id="UP000198785"/>
    </source>
</evidence>
<evidence type="ECO:0008006" key="4">
    <source>
        <dbReference type="Google" id="ProtNLM"/>
    </source>
</evidence>
<keyword evidence="3" id="KW-1185">Reference proteome</keyword>
<protein>
    <recommendedName>
        <fullName evidence="4">Zinc-ribbon 15 domain-containing protein</fullName>
    </recommendedName>
</protein>
<organism evidence="2 3">
    <name type="scientific">Sphingobacterium wenxiniae</name>
    <dbReference type="NCBI Taxonomy" id="683125"/>
    <lineage>
        <taxon>Bacteria</taxon>
        <taxon>Pseudomonadati</taxon>
        <taxon>Bacteroidota</taxon>
        <taxon>Sphingobacteriia</taxon>
        <taxon>Sphingobacteriales</taxon>
        <taxon>Sphingobacteriaceae</taxon>
        <taxon>Sphingobacterium</taxon>
    </lineage>
</organism>
<dbReference type="Proteomes" id="UP000198785">
    <property type="component" value="Unassembled WGS sequence"/>
</dbReference>
<dbReference type="EMBL" id="FOZZ01000005">
    <property type="protein sequence ID" value="SFS79010.1"/>
    <property type="molecule type" value="Genomic_DNA"/>
</dbReference>
<accession>A0A1I6SQ38</accession>
<proteinExistence type="predicted"/>
<keyword evidence="1" id="KW-1133">Transmembrane helix</keyword>
<sequence>MIFFFGLRSTKIVEKQATIPCSHCEEKQVWFFIHQNYFHLFWIPVFPLWKSTTSVCAHCKQVLNKKEFSNALLDNYKIEVTKAKTPWWTFFLLIAFFALLVFSIILSQCS</sequence>
<evidence type="ECO:0000256" key="1">
    <source>
        <dbReference type="SAM" id="Phobius"/>
    </source>
</evidence>
<evidence type="ECO:0000313" key="2">
    <source>
        <dbReference type="EMBL" id="SFS79010.1"/>
    </source>
</evidence>
<reference evidence="2 3" key="1">
    <citation type="submission" date="2016-10" db="EMBL/GenBank/DDBJ databases">
        <authorList>
            <person name="de Groot N.N."/>
        </authorList>
    </citation>
    <scope>NUCLEOTIDE SEQUENCE [LARGE SCALE GENOMIC DNA]</scope>
    <source>
        <strain evidence="2 3">DSM 22789</strain>
    </source>
</reference>
<gene>
    <name evidence="2" type="ORF">SAMN05660206_10524</name>
</gene>
<feature type="transmembrane region" description="Helical" evidence="1">
    <location>
        <begin position="87"/>
        <end position="106"/>
    </location>
</feature>
<dbReference type="AlphaFoldDB" id="A0A1I6SQ38"/>
<keyword evidence="1" id="KW-0812">Transmembrane</keyword>
<keyword evidence="1" id="KW-0472">Membrane</keyword>
<dbReference type="STRING" id="683125.SAMN05660206_10524"/>